<name>A0A0F9DIY2_9ZZZZ</name>
<evidence type="ECO:0000313" key="1">
    <source>
        <dbReference type="EMBL" id="KKL61653.1"/>
    </source>
</evidence>
<reference evidence="1" key="1">
    <citation type="journal article" date="2015" name="Nature">
        <title>Complex archaea that bridge the gap between prokaryotes and eukaryotes.</title>
        <authorList>
            <person name="Spang A."/>
            <person name="Saw J.H."/>
            <person name="Jorgensen S.L."/>
            <person name="Zaremba-Niedzwiedzka K."/>
            <person name="Martijn J."/>
            <person name="Lind A.E."/>
            <person name="van Eijk R."/>
            <person name="Schleper C."/>
            <person name="Guy L."/>
            <person name="Ettema T.J."/>
        </authorList>
    </citation>
    <scope>NUCLEOTIDE SEQUENCE</scope>
</reference>
<proteinExistence type="predicted"/>
<dbReference type="AlphaFoldDB" id="A0A0F9DIY2"/>
<dbReference type="EMBL" id="LAZR01028755">
    <property type="protein sequence ID" value="KKL61653.1"/>
    <property type="molecule type" value="Genomic_DNA"/>
</dbReference>
<sequence length="79" mass="9005">MIVNVTQDHIAQGIRDDMCRCPIALALLPSVGSLSVSREYVITLHHGEFDLPPEAQQFIRDFDAGRMVYPISFEMTRRE</sequence>
<protein>
    <submittedName>
        <fullName evidence="1">Uncharacterized protein</fullName>
    </submittedName>
</protein>
<organism evidence="1">
    <name type="scientific">marine sediment metagenome</name>
    <dbReference type="NCBI Taxonomy" id="412755"/>
    <lineage>
        <taxon>unclassified sequences</taxon>
        <taxon>metagenomes</taxon>
        <taxon>ecological metagenomes</taxon>
    </lineage>
</organism>
<gene>
    <name evidence="1" type="ORF">LCGC14_2193140</name>
</gene>
<accession>A0A0F9DIY2</accession>
<comment type="caution">
    <text evidence="1">The sequence shown here is derived from an EMBL/GenBank/DDBJ whole genome shotgun (WGS) entry which is preliminary data.</text>
</comment>